<feature type="domain" description="Letm1 RBD" evidence="2">
    <location>
        <begin position="335"/>
        <end position="388"/>
    </location>
</feature>
<dbReference type="RefSeq" id="WP_092979823.1">
    <property type="nucleotide sequence ID" value="NZ_FOYQ01000001.1"/>
</dbReference>
<keyword evidence="4" id="KW-1185">Reference proteome</keyword>
<dbReference type="InterPro" id="IPR033122">
    <property type="entry name" value="LETM1-like_RBD"/>
</dbReference>
<name>A0A1I6FMW1_9FLAO</name>
<feature type="transmembrane region" description="Helical" evidence="1">
    <location>
        <begin position="354"/>
        <end position="373"/>
    </location>
</feature>
<dbReference type="Proteomes" id="UP000199534">
    <property type="component" value="Unassembled WGS sequence"/>
</dbReference>
<dbReference type="NCBIfam" id="NF040639">
    <property type="entry name" value="LETM1_rel_film"/>
    <property type="match status" value="1"/>
</dbReference>
<sequence>MNPSASGWIDKFGHLVNQWSNSPGDFYSVYRDLRTMGFTYGMNVSIPDFVEPAHKLTQDEMAKINLLYGLYATYVIHRGNGNFNAFLKEVFEFYQDLDIGRISFLEKILSGSKTSAQLERLLDSRIHLDTNVLTRSFNSLLTNTMLFVDVLTLEAYLVGRGDLQRYARNLEYLSINIAYQALSSREEQPEEDRLRELFKASMTFMEDPLEEVDLGYRNMLTEYKRSSAAPYFLDLACLAVWEDARLQGTESDFVAELGKELGFAEEETQQALVEVTAFLGNHSGELQIFRREKFYDGVSSLVGKLIRRNSKRLQKELSQSRDLVFLLSKSTVKDLSAKEREQVQNQLLDIFKSIPSLAIFMLPGGAILLPIFIKLIPKLLPSSFDENRVDKK</sequence>
<dbReference type="AlphaFoldDB" id="A0A1I6FMW1"/>
<evidence type="ECO:0000313" key="3">
    <source>
        <dbReference type="EMBL" id="SFR31271.1"/>
    </source>
</evidence>
<keyword evidence="1" id="KW-0472">Membrane</keyword>
<accession>A0A1I6FMW1</accession>
<evidence type="ECO:0000313" key="4">
    <source>
        <dbReference type="Proteomes" id="UP000199534"/>
    </source>
</evidence>
<dbReference type="EMBL" id="FOYQ01000001">
    <property type="protein sequence ID" value="SFR31271.1"/>
    <property type="molecule type" value="Genomic_DNA"/>
</dbReference>
<evidence type="ECO:0000256" key="1">
    <source>
        <dbReference type="SAM" id="Phobius"/>
    </source>
</evidence>
<evidence type="ECO:0000259" key="2">
    <source>
        <dbReference type="Pfam" id="PF07766"/>
    </source>
</evidence>
<dbReference type="STRING" id="400055.SAMN04490243_0098"/>
<dbReference type="Pfam" id="PF07766">
    <property type="entry name" value="LETM1_RBD"/>
    <property type="match status" value="1"/>
</dbReference>
<protein>
    <submittedName>
        <fullName evidence="3">LETM1-like protein</fullName>
    </submittedName>
</protein>
<keyword evidence="1" id="KW-1133">Transmembrane helix</keyword>
<proteinExistence type="predicted"/>
<keyword evidence="1" id="KW-0812">Transmembrane</keyword>
<dbReference type="OrthoDB" id="1421172at2"/>
<reference evidence="3 4" key="1">
    <citation type="submission" date="2016-10" db="EMBL/GenBank/DDBJ databases">
        <authorList>
            <person name="de Groot N.N."/>
        </authorList>
    </citation>
    <scope>NUCLEOTIDE SEQUENCE [LARGE SCALE GENOMIC DNA]</scope>
    <source>
        <strain evidence="3 4">DSM 21019</strain>
    </source>
</reference>
<gene>
    <name evidence="3" type="ORF">SAMN04490243_0098</name>
</gene>
<dbReference type="GO" id="GO:0043022">
    <property type="term" value="F:ribosome binding"/>
    <property type="evidence" value="ECO:0007669"/>
    <property type="project" value="InterPro"/>
</dbReference>
<organism evidence="3 4">
    <name type="scientific">Robiginitalea myxolifaciens</name>
    <dbReference type="NCBI Taxonomy" id="400055"/>
    <lineage>
        <taxon>Bacteria</taxon>
        <taxon>Pseudomonadati</taxon>
        <taxon>Bacteroidota</taxon>
        <taxon>Flavobacteriia</taxon>
        <taxon>Flavobacteriales</taxon>
        <taxon>Flavobacteriaceae</taxon>
        <taxon>Robiginitalea</taxon>
    </lineage>
</organism>